<dbReference type="Proteomes" id="UP000035514">
    <property type="component" value="Unassembled WGS sequence"/>
</dbReference>
<protein>
    <submittedName>
        <fullName evidence="5">Hemolysin secretion protein D</fullName>
    </submittedName>
</protein>
<dbReference type="Gene3D" id="2.40.50.100">
    <property type="match status" value="1"/>
</dbReference>
<reference evidence="5 6" key="1">
    <citation type="submission" date="2014-01" db="EMBL/GenBank/DDBJ databases">
        <title>Development of a Comparative Genomic Fingerprinting Assay for High Resolution Genotyping of Arcobacter butzleri.</title>
        <authorList>
            <person name="Webb A.L."/>
            <person name="Inglis G.D."/>
            <person name="Kruczkiewicz P."/>
            <person name="Selinger L.B."/>
            <person name="Taboada E.N."/>
        </authorList>
    </citation>
    <scope>NUCLEOTIDE SEQUENCE [LARGE SCALE GENOMIC DNA]</scope>
    <source>
        <strain evidence="5 6">L348</strain>
    </source>
</reference>
<dbReference type="Pfam" id="PF25881">
    <property type="entry name" value="HH_YBHG"/>
    <property type="match status" value="1"/>
</dbReference>
<dbReference type="PANTHER" id="PTHR32347:SF29">
    <property type="entry name" value="UPF0194 MEMBRANE PROTEIN YBHG"/>
    <property type="match status" value="1"/>
</dbReference>
<comment type="caution">
    <text evidence="5">The sequence shown here is derived from an EMBL/GenBank/DDBJ whole genome shotgun (WGS) entry which is preliminary data.</text>
</comment>
<dbReference type="RefSeq" id="WP_046997423.1">
    <property type="nucleotide sequence ID" value="NZ_JAIQ01000172.1"/>
</dbReference>
<evidence type="ECO:0000256" key="2">
    <source>
        <dbReference type="ARBA" id="ARBA00023054"/>
    </source>
</evidence>
<dbReference type="GO" id="GO:0030313">
    <property type="term" value="C:cell envelope"/>
    <property type="evidence" value="ECO:0007669"/>
    <property type="project" value="UniProtKB-SubCell"/>
</dbReference>
<dbReference type="AlphaFoldDB" id="A0A0G9JPF9"/>
<evidence type="ECO:0000256" key="1">
    <source>
        <dbReference type="ARBA" id="ARBA00004196"/>
    </source>
</evidence>
<comment type="subcellular location">
    <subcellularLocation>
        <location evidence="1">Cell envelope</location>
    </subcellularLocation>
</comment>
<sequence length="330" mass="37592">MKKKLTIALIILLISFISYKIYSNIFLKNENNLTFYGNIDTRTVNVGFRFLGKIENITKDEGEIVKKDEILVKLDTASLEKSLEELNEKIFASKLELSKLQTGYRQEEILEAKAAMEEAIENLNKTKDTYNRQANLFKTKSTSEENFTISQLNYKQALATLDKAKALYELRKNGYRNEDIKIQESNLKSLEIQAEKIKIDLNDSIIKAPVDGVILTRFKEIGAITNAGESILEIAKTDEFWVRAYIDEKNLGNIKPGLKMSIQTDSRSENYEGVIGFISPVAEFTPKNIETQELRADLVYSFRVIVKNPDDKIRQGMPVTLKIAQNNANN</sequence>
<evidence type="ECO:0000313" key="5">
    <source>
        <dbReference type="EMBL" id="KLD96118.1"/>
    </source>
</evidence>
<dbReference type="Gene3D" id="1.10.287.470">
    <property type="entry name" value="Helix hairpin bin"/>
    <property type="match status" value="1"/>
</dbReference>
<dbReference type="EMBL" id="JAIQ01000172">
    <property type="protein sequence ID" value="KLD96118.1"/>
    <property type="molecule type" value="Genomic_DNA"/>
</dbReference>
<evidence type="ECO:0000259" key="4">
    <source>
        <dbReference type="Pfam" id="PF25881"/>
    </source>
</evidence>
<dbReference type="PATRIC" id="fig|1447256.3.peg.2392"/>
<keyword evidence="2 3" id="KW-0175">Coiled coil</keyword>
<feature type="coiled-coil region" evidence="3">
    <location>
        <begin position="106"/>
        <end position="140"/>
    </location>
</feature>
<evidence type="ECO:0000256" key="3">
    <source>
        <dbReference type="SAM" id="Coils"/>
    </source>
</evidence>
<name>A0A0G9JPF9_9BACT</name>
<dbReference type="PANTHER" id="PTHR32347">
    <property type="entry name" value="EFFLUX SYSTEM COMPONENT YKNX-RELATED"/>
    <property type="match status" value="1"/>
</dbReference>
<accession>A0A0G9JPF9</accession>
<evidence type="ECO:0000313" key="6">
    <source>
        <dbReference type="Proteomes" id="UP000035514"/>
    </source>
</evidence>
<dbReference type="InterPro" id="IPR050465">
    <property type="entry name" value="UPF0194_transport"/>
</dbReference>
<proteinExistence type="predicted"/>
<dbReference type="InterPro" id="IPR059052">
    <property type="entry name" value="HH_YbhG-like"/>
</dbReference>
<dbReference type="Gene3D" id="2.40.30.170">
    <property type="match status" value="1"/>
</dbReference>
<organism evidence="5 6">
    <name type="scientific">Aliarcobacter butzleri L348</name>
    <dbReference type="NCBI Taxonomy" id="1447256"/>
    <lineage>
        <taxon>Bacteria</taxon>
        <taxon>Pseudomonadati</taxon>
        <taxon>Campylobacterota</taxon>
        <taxon>Epsilonproteobacteria</taxon>
        <taxon>Campylobacterales</taxon>
        <taxon>Arcobacteraceae</taxon>
        <taxon>Aliarcobacter</taxon>
    </lineage>
</organism>
<gene>
    <name evidence="5" type="ORF">AA20_12210</name>
</gene>
<dbReference type="SUPFAM" id="SSF111369">
    <property type="entry name" value="HlyD-like secretion proteins"/>
    <property type="match status" value="1"/>
</dbReference>
<feature type="domain" description="YbhG-like alpha-helical hairpin" evidence="4">
    <location>
        <begin position="89"/>
        <end position="203"/>
    </location>
</feature>